<keyword evidence="3" id="KW-1185">Reference proteome</keyword>
<dbReference type="Proteomes" id="UP001190700">
    <property type="component" value="Unassembled WGS sequence"/>
</dbReference>
<comment type="caution">
    <text evidence="2">The sequence shown here is derived from an EMBL/GenBank/DDBJ whole genome shotgun (WGS) entry which is preliminary data.</text>
</comment>
<organism evidence="2 3">
    <name type="scientific">Cymbomonas tetramitiformis</name>
    <dbReference type="NCBI Taxonomy" id="36881"/>
    <lineage>
        <taxon>Eukaryota</taxon>
        <taxon>Viridiplantae</taxon>
        <taxon>Chlorophyta</taxon>
        <taxon>Pyramimonadophyceae</taxon>
        <taxon>Pyramimonadales</taxon>
        <taxon>Pyramimonadaceae</taxon>
        <taxon>Cymbomonas</taxon>
    </lineage>
</organism>
<feature type="compositionally biased region" description="Gly residues" evidence="1">
    <location>
        <begin position="84"/>
        <end position="100"/>
    </location>
</feature>
<dbReference type="EMBL" id="LGRX02027617">
    <property type="protein sequence ID" value="KAK3249055.1"/>
    <property type="molecule type" value="Genomic_DNA"/>
</dbReference>
<feature type="region of interest" description="Disordered" evidence="1">
    <location>
        <begin position="84"/>
        <end position="106"/>
    </location>
</feature>
<dbReference type="AlphaFoldDB" id="A0AAE0F3J4"/>
<proteinExistence type="predicted"/>
<evidence type="ECO:0000256" key="1">
    <source>
        <dbReference type="SAM" id="MobiDB-lite"/>
    </source>
</evidence>
<sequence>MIAAAAEDESEWKDGAKVKRKAVCWKYFMCRYSETQPVKIEDVYCKIRGPESTIALSGNTSNMRSDLAHVRKDVLCEMLSSAAGGGAGGGDGNGGPGSCTGSGSNP</sequence>
<name>A0AAE0F3J4_9CHLO</name>
<reference evidence="2 3" key="1">
    <citation type="journal article" date="2015" name="Genome Biol. Evol.">
        <title>Comparative Genomics of a Bacterivorous Green Alga Reveals Evolutionary Causalities and Consequences of Phago-Mixotrophic Mode of Nutrition.</title>
        <authorList>
            <person name="Burns J.A."/>
            <person name="Paasch A."/>
            <person name="Narechania A."/>
            <person name="Kim E."/>
        </authorList>
    </citation>
    <scope>NUCLEOTIDE SEQUENCE [LARGE SCALE GENOMIC DNA]</scope>
    <source>
        <strain evidence="2 3">PLY_AMNH</strain>
    </source>
</reference>
<evidence type="ECO:0000313" key="3">
    <source>
        <dbReference type="Proteomes" id="UP001190700"/>
    </source>
</evidence>
<evidence type="ECO:0000313" key="2">
    <source>
        <dbReference type="EMBL" id="KAK3249055.1"/>
    </source>
</evidence>
<accession>A0AAE0F3J4</accession>
<protein>
    <submittedName>
        <fullName evidence="2">Uncharacterized protein</fullName>
    </submittedName>
</protein>
<gene>
    <name evidence="2" type="ORF">CYMTET_41510</name>
</gene>